<dbReference type="PANTHER" id="PTHR30290">
    <property type="entry name" value="PERIPLASMIC BINDING COMPONENT OF ABC TRANSPORTER"/>
    <property type="match status" value="1"/>
</dbReference>
<dbReference type="RefSeq" id="WP_156740668.1">
    <property type="nucleotide sequence ID" value="NZ_CACRYJ010000025.1"/>
</dbReference>
<dbReference type="PANTHER" id="PTHR30290:SF38">
    <property type="entry name" value="D,D-DIPEPTIDE-BINDING PERIPLASMIC PROTEIN DDPA-RELATED"/>
    <property type="match status" value="1"/>
</dbReference>
<keyword evidence="1 2" id="KW-0732">Signal</keyword>
<dbReference type="GO" id="GO:0015833">
    <property type="term" value="P:peptide transport"/>
    <property type="evidence" value="ECO:0007669"/>
    <property type="project" value="TreeGrafter"/>
</dbReference>
<dbReference type="PROSITE" id="PS51318">
    <property type="entry name" value="TAT"/>
    <property type="match status" value="1"/>
</dbReference>
<dbReference type="SUPFAM" id="SSF53850">
    <property type="entry name" value="Periplasmic binding protein-like II"/>
    <property type="match status" value="1"/>
</dbReference>
<dbReference type="Gene3D" id="3.40.190.10">
    <property type="entry name" value="Periplasmic binding protein-like II"/>
    <property type="match status" value="1"/>
</dbReference>
<dbReference type="AlphaFoldDB" id="A0A7M4DIB2"/>
<gene>
    <name evidence="4" type="primary">hbpA_3</name>
    <name evidence="4" type="ORF">HALOF300_01863</name>
</gene>
<evidence type="ECO:0000313" key="5">
    <source>
        <dbReference type="Proteomes" id="UP000419743"/>
    </source>
</evidence>
<dbReference type="Pfam" id="PF00496">
    <property type="entry name" value="SBP_bac_5"/>
    <property type="match status" value="1"/>
</dbReference>
<evidence type="ECO:0000256" key="2">
    <source>
        <dbReference type="SAM" id="SignalP"/>
    </source>
</evidence>
<reference evidence="4 5" key="1">
    <citation type="submission" date="2019-11" db="EMBL/GenBank/DDBJ databases">
        <authorList>
            <person name="Criscuolo A."/>
        </authorList>
    </citation>
    <scope>NUCLEOTIDE SEQUENCE [LARGE SCALE GENOMIC DNA]</scope>
    <source>
        <strain evidence="4">CIP111667</strain>
    </source>
</reference>
<dbReference type="InterPro" id="IPR030678">
    <property type="entry name" value="Peptide/Ni-bd"/>
</dbReference>
<name>A0A7M4DIB2_9MICO</name>
<sequence>MTTSPELRPSRRTLLIGASLAAVTTGLAACAPRSPATGSAPAASASPVPGGVLRAAFAGGGAQETLDPHRANLFLEGSRSKMIFEKLADLGEDMSAVPRLAQEWEPNADLTQWTIRLREAVFHDGRPVRPEDVLYSYRRITDPAEGFRARSNFAMLDLDASEVQDERTLRLHLSRSYAEFPNSLAAFGAFIVPEDATNFDEPVGSGPFRFAGWDPGRSLTLDAFDDYWEGRPYLDRLEYLIANEESARINALVSGTVQYAHDVSGSTAQTYAAREDLVFTRLPNSGMNGFAMKTDRAPFDHPDARRALFALTDRQELVDAALAGAGNVGNDLFGKGYEYYADDLPQREQDLDLARRLIASSGLGDHEIVIDTADAGTGLIASANVFADQLRAAGLSASVHQRDAGTYWSEILDEGILCAYRSGGMPIESHVSQRLLSDSSTNATAWRDPEFDALYADAIATADPAARAGIYHDMQTTLHDRGGFLIWGFADWIVATSANVAGIVEAPANSLDWARFDRVWLA</sequence>
<dbReference type="Gene3D" id="3.90.76.10">
    <property type="entry name" value="Dipeptide-binding Protein, Domain 1"/>
    <property type="match status" value="1"/>
</dbReference>
<dbReference type="GO" id="GO:0042597">
    <property type="term" value="C:periplasmic space"/>
    <property type="evidence" value="ECO:0007669"/>
    <property type="project" value="UniProtKB-ARBA"/>
</dbReference>
<comment type="caution">
    <text evidence="4">The sequence shown here is derived from an EMBL/GenBank/DDBJ whole genome shotgun (WGS) entry which is preliminary data.</text>
</comment>
<protein>
    <submittedName>
        <fullName evidence="4">Heme-binding protein A</fullName>
    </submittedName>
</protein>
<dbReference type="GO" id="GO:1904680">
    <property type="term" value="F:peptide transmembrane transporter activity"/>
    <property type="evidence" value="ECO:0007669"/>
    <property type="project" value="TreeGrafter"/>
</dbReference>
<evidence type="ECO:0000256" key="1">
    <source>
        <dbReference type="ARBA" id="ARBA00022729"/>
    </source>
</evidence>
<dbReference type="EMBL" id="CACRYJ010000025">
    <property type="protein sequence ID" value="VZO36682.1"/>
    <property type="molecule type" value="Genomic_DNA"/>
</dbReference>
<dbReference type="InterPro" id="IPR039424">
    <property type="entry name" value="SBP_5"/>
</dbReference>
<proteinExistence type="predicted"/>
<dbReference type="GO" id="GO:0043190">
    <property type="term" value="C:ATP-binding cassette (ABC) transporter complex"/>
    <property type="evidence" value="ECO:0007669"/>
    <property type="project" value="InterPro"/>
</dbReference>
<accession>A0A7M4DIB2</accession>
<dbReference type="Proteomes" id="UP000419743">
    <property type="component" value="Unassembled WGS sequence"/>
</dbReference>
<feature type="chain" id="PRO_5029477503" evidence="2">
    <location>
        <begin position="29"/>
        <end position="522"/>
    </location>
</feature>
<dbReference type="CDD" id="cd08503">
    <property type="entry name" value="PBP2_NikA_DppA_OppA_like_17"/>
    <property type="match status" value="1"/>
</dbReference>
<evidence type="ECO:0000259" key="3">
    <source>
        <dbReference type="Pfam" id="PF00496"/>
    </source>
</evidence>
<feature type="signal peptide" evidence="2">
    <location>
        <begin position="1"/>
        <end position="28"/>
    </location>
</feature>
<dbReference type="Gene3D" id="3.10.105.10">
    <property type="entry name" value="Dipeptide-binding Protein, Domain 3"/>
    <property type="match status" value="1"/>
</dbReference>
<dbReference type="InterPro" id="IPR006311">
    <property type="entry name" value="TAT_signal"/>
</dbReference>
<keyword evidence="5" id="KW-1185">Reference proteome</keyword>
<organism evidence="4 5">
    <name type="scientific">Occultella aeris</name>
    <dbReference type="NCBI Taxonomy" id="2761496"/>
    <lineage>
        <taxon>Bacteria</taxon>
        <taxon>Bacillati</taxon>
        <taxon>Actinomycetota</taxon>
        <taxon>Actinomycetes</taxon>
        <taxon>Micrococcales</taxon>
        <taxon>Ruaniaceae</taxon>
        <taxon>Occultella</taxon>
    </lineage>
</organism>
<dbReference type="InterPro" id="IPR000914">
    <property type="entry name" value="SBP_5_dom"/>
</dbReference>
<feature type="domain" description="Solute-binding protein family 5" evidence="3">
    <location>
        <begin position="97"/>
        <end position="424"/>
    </location>
</feature>
<evidence type="ECO:0000313" key="4">
    <source>
        <dbReference type="EMBL" id="VZO36682.1"/>
    </source>
</evidence>
<dbReference type="PIRSF" id="PIRSF002741">
    <property type="entry name" value="MppA"/>
    <property type="match status" value="1"/>
</dbReference>